<organism evidence="2 3">
    <name type="scientific">Caenorhabditis auriculariae</name>
    <dbReference type="NCBI Taxonomy" id="2777116"/>
    <lineage>
        <taxon>Eukaryota</taxon>
        <taxon>Metazoa</taxon>
        <taxon>Ecdysozoa</taxon>
        <taxon>Nematoda</taxon>
        <taxon>Chromadorea</taxon>
        <taxon>Rhabditida</taxon>
        <taxon>Rhabditina</taxon>
        <taxon>Rhabditomorpha</taxon>
        <taxon>Rhabditoidea</taxon>
        <taxon>Rhabditidae</taxon>
        <taxon>Peloderinae</taxon>
        <taxon>Caenorhabditis</taxon>
    </lineage>
</organism>
<evidence type="ECO:0000256" key="1">
    <source>
        <dbReference type="SAM" id="MobiDB-lite"/>
    </source>
</evidence>
<reference evidence="2" key="1">
    <citation type="submission" date="2020-10" db="EMBL/GenBank/DDBJ databases">
        <authorList>
            <person name="Kikuchi T."/>
        </authorList>
    </citation>
    <scope>NUCLEOTIDE SEQUENCE</scope>
    <source>
        <strain evidence="2">NKZ352</strain>
    </source>
</reference>
<dbReference type="AlphaFoldDB" id="A0A8S1HLR3"/>
<feature type="compositionally biased region" description="Acidic residues" evidence="1">
    <location>
        <begin position="111"/>
        <end position="121"/>
    </location>
</feature>
<feature type="region of interest" description="Disordered" evidence="1">
    <location>
        <begin position="1"/>
        <end position="28"/>
    </location>
</feature>
<feature type="region of interest" description="Disordered" evidence="1">
    <location>
        <begin position="63"/>
        <end position="121"/>
    </location>
</feature>
<gene>
    <name evidence="2" type="ORF">CAUJ_LOCUS12768</name>
</gene>
<accession>A0A8S1HLR3</accession>
<sequence length="121" mass="13951">MPYNDSSVTTAKQKIVRGDVNDMGQSRAPKELGTFVEDHLWEYAIKERIDMEEVVEFLRKMYRSHEKDERSAKKNKSGNKSTATEETEPTKEGPSPGPRRKRSQMQVLDELVPEEDPLLEL</sequence>
<name>A0A8S1HLR3_9PELO</name>
<feature type="compositionally biased region" description="Polar residues" evidence="1">
    <location>
        <begin position="1"/>
        <end position="12"/>
    </location>
</feature>
<evidence type="ECO:0000313" key="3">
    <source>
        <dbReference type="Proteomes" id="UP000835052"/>
    </source>
</evidence>
<comment type="caution">
    <text evidence="2">The sequence shown here is derived from an EMBL/GenBank/DDBJ whole genome shotgun (WGS) entry which is preliminary data.</text>
</comment>
<feature type="compositionally biased region" description="Basic and acidic residues" evidence="1">
    <location>
        <begin position="63"/>
        <end position="72"/>
    </location>
</feature>
<proteinExistence type="predicted"/>
<dbReference type="Proteomes" id="UP000835052">
    <property type="component" value="Unassembled WGS sequence"/>
</dbReference>
<keyword evidence="3" id="KW-1185">Reference proteome</keyword>
<protein>
    <submittedName>
        <fullName evidence="2">Uncharacterized protein</fullName>
    </submittedName>
</protein>
<dbReference type="EMBL" id="CAJGYM010000081">
    <property type="protein sequence ID" value="CAD6196857.1"/>
    <property type="molecule type" value="Genomic_DNA"/>
</dbReference>
<evidence type="ECO:0000313" key="2">
    <source>
        <dbReference type="EMBL" id="CAD6196857.1"/>
    </source>
</evidence>